<feature type="region of interest" description="Disordered" evidence="1">
    <location>
        <begin position="39"/>
        <end position="82"/>
    </location>
</feature>
<dbReference type="AlphaFoldDB" id="A0AAU1LK85"/>
<dbReference type="InterPro" id="IPR025711">
    <property type="entry name" value="PepSY"/>
</dbReference>
<protein>
    <submittedName>
        <fullName evidence="4">PepSY domain-containing protein</fullName>
    </submittedName>
</protein>
<dbReference type="EMBL" id="CP108169">
    <property type="protein sequence ID" value="WTQ71622.1"/>
    <property type="molecule type" value="Genomic_DNA"/>
</dbReference>
<evidence type="ECO:0000313" key="4">
    <source>
        <dbReference type="EMBL" id="WTQ71622.1"/>
    </source>
</evidence>
<feature type="chain" id="PRO_5043614414" evidence="2">
    <location>
        <begin position="32"/>
        <end position="281"/>
    </location>
</feature>
<evidence type="ECO:0000256" key="1">
    <source>
        <dbReference type="SAM" id="MobiDB-lite"/>
    </source>
</evidence>
<feature type="compositionally biased region" description="Acidic residues" evidence="1">
    <location>
        <begin position="113"/>
        <end position="126"/>
    </location>
</feature>
<feature type="compositionally biased region" description="Low complexity" evidence="1">
    <location>
        <begin position="61"/>
        <end position="73"/>
    </location>
</feature>
<feature type="domain" description="PepSY" evidence="3">
    <location>
        <begin position="219"/>
        <end position="275"/>
    </location>
</feature>
<feature type="signal peptide" evidence="2">
    <location>
        <begin position="1"/>
        <end position="31"/>
    </location>
</feature>
<keyword evidence="2" id="KW-0732">Signal</keyword>
<dbReference type="Pfam" id="PF03413">
    <property type="entry name" value="PepSY"/>
    <property type="match status" value="2"/>
</dbReference>
<feature type="domain" description="PepSY" evidence="3">
    <location>
        <begin position="167"/>
        <end position="194"/>
    </location>
</feature>
<evidence type="ECO:0000256" key="2">
    <source>
        <dbReference type="SAM" id="SignalP"/>
    </source>
</evidence>
<sequence length="281" mass="28798">MRFEPRRNKTVSPRTRRLRVAGGALCAAALAATLVTGCGQDSGDETAAATSEAAKVLPNQTTSPSGSVSPSGTAQLTEDQTKRKELLSTVKVTFDKAATTAVGEVSGGKLTDLDLEGIDDQDDDDATGSPSPTGSPTDGTSPSPGGTESPGGTGSPSPSPSGSAGSPKWVAEVVEEDGTAHNVTIDAVTGKVIDSSPDADQSDADKQKLADQISKATQTPQQAAKVATDKKPGKVTSIALDENDSNVLVWQVDVVTKDWKKTTFDVDAAKGTITDEQVDND</sequence>
<feature type="region of interest" description="Disordered" evidence="1">
    <location>
        <begin position="107"/>
        <end position="182"/>
    </location>
</feature>
<accession>A0AAU1LK85</accession>
<feature type="compositionally biased region" description="Low complexity" evidence="1">
    <location>
        <begin position="127"/>
        <end position="147"/>
    </location>
</feature>
<gene>
    <name evidence="4" type="ORF">OG222_00405</name>
</gene>
<evidence type="ECO:0000259" key="3">
    <source>
        <dbReference type="Pfam" id="PF03413"/>
    </source>
</evidence>
<name>A0AAU1LK85_9ACTN</name>
<organism evidence="4">
    <name type="scientific">Streptomyces sp. NBC_00148</name>
    <dbReference type="NCBI Taxonomy" id="2903626"/>
    <lineage>
        <taxon>Bacteria</taxon>
        <taxon>Bacillati</taxon>
        <taxon>Actinomycetota</taxon>
        <taxon>Actinomycetes</taxon>
        <taxon>Kitasatosporales</taxon>
        <taxon>Streptomycetaceae</taxon>
        <taxon>Streptomyces</taxon>
    </lineage>
</organism>
<proteinExistence type="predicted"/>
<dbReference type="Gene3D" id="3.10.450.40">
    <property type="match status" value="2"/>
</dbReference>
<reference evidence="4" key="1">
    <citation type="submission" date="2022-10" db="EMBL/GenBank/DDBJ databases">
        <title>The complete genomes of actinobacterial strains from the NBC collection.</title>
        <authorList>
            <person name="Joergensen T.S."/>
            <person name="Alvarez Arevalo M."/>
            <person name="Sterndorff E.B."/>
            <person name="Faurdal D."/>
            <person name="Vuksanovic O."/>
            <person name="Mourched A.-S."/>
            <person name="Charusanti P."/>
            <person name="Shaw S."/>
            <person name="Blin K."/>
            <person name="Weber T."/>
        </authorList>
    </citation>
    <scope>NUCLEOTIDE SEQUENCE</scope>
    <source>
        <strain evidence="4">NBC_00148</strain>
    </source>
</reference>